<name>A0A3B6MVZ4_WHEAT</name>
<reference evidence="3" key="1">
    <citation type="submission" date="2018-08" db="EMBL/GenBank/DDBJ databases">
        <authorList>
            <person name="Rossello M."/>
        </authorList>
    </citation>
    <scope>NUCLEOTIDE SEQUENCE [LARGE SCALE GENOMIC DNA]</scope>
    <source>
        <strain evidence="3">cv. Chinese Spring</strain>
    </source>
</reference>
<evidence type="ECO:0000259" key="2">
    <source>
        <dbReference type="Pfam" id="PF07762"/>
    </source>
</evidence>
<dbReference type="EnsemblPlants" id="TraesCS5D02G332400.1">
    <property type="protein sequence ID" value="TraesCS5D02G332400.1.cds1"/>
    <property type="gene ID" value="TraesCS5D02G332400"/>
</dbReference>
<feature type="region of interest" description="Disordered" evidence="1">
    <location>
        <begin position="1"/>
        <end position="26"/>
    </location>
</feature>
<dbReference type="Gramene" id="TraesLAC5D03G03117100.1">
    <property type="protein sequence ID" value="TraesLAC5D03G03117100.1.CDS1"/>
    <property type="gene ID" value="TraesLAC5D03G03117100"/>
</dbReference>
<accession>A0A3B6MVZ4</accession>
<dbReference type="AlphaFoldDB" id="A0A3B6MVZ4"/>
<dbReference type="Gramene" id="TraesMAC5D03G03160300.1">
    <property type="protein sequence ID" value="TraesMAC5D03G03160300.1.CDS1"/>
    <property type="gene ID" value="TraesMAC5D03G03160300"/>
</dbReference>
<dbReference type="Gramene" id="TraesRN5D0100782500.1">
    <property type="protein sequence ID" value="TraesRN5D0100782500.1"/>
    <property type="gene ID" value="TraesRN5D0100782500"/>
</dbReference>
<evidence type="ECO:0000256" key="1">
    <source>
        <dbReference type="SAM" id="MobiDB-lite"/>
    </source>
</evidence>
<protein>
    <recommendedName>
        <fullName evidence="2">DUF1618 domain-containing protein</fullName>
    </recommendedName>
</protein>
<dbReference type="OMA" id="HTTRYIH"/>
<dbReference type="Gramene" id="TraesARI5D03G03115230.1">
    <property type="protein sequence ID" value="TraesARI5D03G03115230.1.CDS1"/>
    <property type="gene ID" value="TraesARI5D03G03115230"/>
</dbReference>
<dbReference type="Proteomes" id="UP000019116">
    <property type="component" value="Chromosome 5D"/>
</dbReference>
<keyword evidence="4" id="KW-1185">Reference proteome</keyword>
<dbReference type="Pfam" id="PF07762">
    <property type="entry name" value="DUF1618"/>
    <property type="match status" value="1"/>
</dbReference>
<dbReference type="Gramene" id="TraesWEE_scaffold_026887_01G000100.1">
    <property type="protein sequence ID" value="TraesWEE_scaffold_026887_01G000100.1"/>
    <property type="gene ID" value="TraesWEE_scaffold_026887_01G000100"/>
</dbReference>
<dbReference type="Gramene" id="TraesROB_scaffold_147978_01G000100.1">
    <property type="protein sequence ID" value="TraesROB_scaffold_147978_01G000100.1"/>
    <property type="gene ID" value="TraesROB_scaffold_147978_01G000100"/>
</dbReference>
<dbReference type="Gramene" id="TraesJAG5D03G03158850.1">
    <property type="protein sequence ID" value="TraesJAG5D03G03158850.1.CDS1"/>
    <property type="gene ID" value="TraesJAG5D03G03158850"/>
</dbReference>
<dbReference type="PANTHER" id="PTHR33074">
    <property type="entry name" value="EXPRESSED PROTEIN-RELATED"/>
    <property type="match status" value="1"/>
</dbReference>
<dbReference type="OrthoDB" id="672016at2759"/>
<feature type="domain" description="DUF1618" evidence="2">
    <location>
        <begin position="224"/>
        <end position="320"/>
    </location>
</feature>
<evidence type="ECO:0000313" key="4">
    <source>
        <dbReference type="Proteomes" id="UP000019116"/>
    </source>
</evidence>
<dbReference type="STRING" id="4565.A0A3B6MVZ4"/>
<dbReference type="InterPro" id="IPR011676">
    <property type="entry name" value="DUF1618"/>
</dbReference>
<dbReference type="Gramene" id="TraesLDM5D03G03166280.1">
    <property type="protein sequence ID" value="TraesLDM5D03G03166280.1.CDS1"/>
    <property type="gene ID" value="TraesLDM5D03G03166280"/>
</dbReference>
<dbReference type="Gramene" id="TraesPARA_EIv1.0_1840510.1">
    <property type="protein sequence ID" value="TraesPARA_EIv1.0_1840510.1.CDS1"/>
    <property type="gene ID" value="TraesPARA_EIv1.0_1840510"/>
</dbReference>
<evidence type="ECO:0000313" key="3">
    <source>
        <dbReference type="EnsemblPlants" id="TraesCS5D02G332400.1.cds1"/>
    </source>
</evidence>
<dbReference type="PANTHER" id="PTHR33074:SF42">
    <property type="entry name" value="DUF1618 DOMAIN-CONTAINING PROTEIN"/>
    <property type="match status" value="1"/>
</dbReference>
<dbReference type="Gramene" id="TraesCS5D03G0747400.1">
    <property type="protein sequence ID" value="TraesCS5D03G0747400.1.CDS1"/>
    <property type="gene ID" value="TraesCS5D03G0747400"/>
</dbReference>
<dbReference type="Gramene" id="TraesSYM5D03G03101880.1">
    <property type="protein sequence ID" value="TraesSYM5D03G03101880.1.CDS1"/>
    <property type="gene ID" value="TraesSYM5D03G03101880"/>
</dbReference>
<reference evidence="3" key="2">
    <citation type="submission" date="2018-10" db="UniProtKB">
        <authorList>
            <consortium name="EnsemblPlants"/>
        </authorList>
    </citation>
    <scope>IDENTIFICATION</scope>
</reference>
<dbReference type="Gramene" id="TraesNOR5D03G03191070.1">
    <property type="protein sequence ID" value="TraesNOR5D03G03191070.1.CDS1"/>
    <property type="gene ID" value="TraesNOR5D03G03191070"/>
</dbReference>
<sequence>MAHAWLRPAGRADDSEDDPDSPTPPGTVLLDPLAYIDGERNATTAAAARSNGGPIQVTFWIARPPRVSHLAVHCPGLPPDAFPEPPLVVATDDDLALIRVSVPRPQGRGHGRSDEFFVYRAGGGTGGRPLLLLMIPEPQQLYGYRKVGILSCRADDKFFIATLVSDPFTRHDRHTTRYIHLFDSETLAWSSKLVHVDWPTNKKYKYAVTNKVITIGGRHGSIGWVDLWHGILVYDVLRGCNNDVLRFIPLPSPPESDLQLQSMVYHSDLKAKGPTVRDIIGGVGAIKYFAMYSPGVRTTVVSGDWQADTWRMKDPWVKWQAAT</sequence>
<dbReference type="Gramene" id="TraesCS5D02G332400.1">
    <property type="protein sequence ID" value="TraesCS5D02G332400.1.cds1"/>
    <property type="gene ID" value="TraesCS5D02G332400"/>
</dbReference>
<proteinExistence type="predicted"/>
<organism evidence="3">
    <name type="scientific">Triticum aestivum</name>
    <name type="common">Wheat</name>
    <dbReference type="NCBI Taxonomy" id="4565"/>
    <lineage>
        <taxon>Eukaryota</taxon>
        <taxon>Viridiplantae</taxon>
        <taxon>Streptophyta</taxon>
        <taxon>Embryophyta</taxon>
        <taxon>Tracheophyta</taxon>
        <taxon>Spermatophyta</taxon>
        <taxon>Magnoliopsida</taxon>
        <taxon>Liliopsida</taxon>
        <taxon>Poales</taxon>
        <taxon>Poaceae</taxon>
        <taxon>BOP clade</taxon>
        <taxon>Pooideae</taxon>
        <taxon>Triticodae</taxon>
        <taxon>Triticeae</taxon>
        <taxon>Triticinae</taxon>
        <taxon>Triticum</taxon>
    </lineage>
</organism>